<gene>
    <name evidence="1" type="ORF">AB8U03_03485</name>
</gene>
<evidence type="ECO:0000313" key="2">
    <source>
        <dbReference type="Proteomes" id="UP001564657"/>
    </source>
</evidence>
<organism evidence="1 2">
    <name type="scientific">Clostridium moutaii</name>
    <dbReference type="NCBI Taxonomy" id="3240932"/>
    <lineage>
        <taxon>Bacteria</taxon>
        <taxon>Bacillati</taxon>
        <taxon>Bacillota</taxon>
        <taxon>Clostridia</taxon>
        <taxon>Eubacteriales</taxon>
        <taxon>Clostridiaceae</taxon>
        <taxon>Clostridium</taxon>
    </lineage>
</organism>
<keyword evidence="2" id="KW-1185">Reference proteome</keyword>
<reference evidence="1 2" key="1">
    <citation type="submission" date="2024-08" db="EMBL/GenBank/DDBJ databases">
        <title>Clostridium lapicellarii sp. nov., and Clostridium renhuaiense sp. nov., two species isolated from the mud in a fermentation cellar used for producing sauce-flavour Chinese liquors.</title>
        <authorList>
            <person name="Yang F."/>
            <person name="Wang H."/>
            <person name="Chen L.Q."/>
            <person name="Zhou N."/>
            <person name="Lu J.J."/>
            <person name="Pu X.X."/>
            <person name="Wan B."/>
            <person name="Wang L."/>
            <person name="Liu S.J."/>
        </authorList>
    </citation>
    <scope>NUCLEOTIDE SEQUENCE [LARGE SCALE GENOMIC DNA]</scope>
    <source>
        <strain evidence="1 2">MT-5</strain>
    </source>
</reference>
<dbReference type="RefSeq" id="WP_369703157.1">
    <property type="nucleotide sequence ID" value="NZ_JBGEWD010000002.1"/>
</dbReference>
<evidence type="ECO:0008006" key="3">
    <source>
        <dbReference type="Google" id="ProtNLM"/>
    </source>
</evidence>
<comment type="caution">
    <text evidence="1">The sequence shown here is derived from an EMBL/GenBank/DDBJ whole genome shotgun (WGS) entry which is preliminary data.</text>
</comment>
<name>A0ABV4BKF4_9CLOT</name>
<evidence type="ECO:0000313" key="1">
    <source>
        <dbReference type="EMBL" id="MEY7999270.1"/>
    </source>
</evidence>
<protein>
    <recommendedName>
        <fullName evidence="3">Flagellar hook-length control protein FliK</fullName>
    </recommendedName>
</protein>
<accession>A0ABV4BKF4</accession>
<dbReference type="EMBL" id="JBGEWD010000002">
    <property type="protein sequence ID" value="MEY7999270.1"/>
    <property type="molecule type" value="Genomic_DNA"/>
</dbReference>
<sequence length="585" mass="66857">MNLAGIWNINSTYNVNNRKISTKLSFEIGEKFSARVVQLNKSTGEILLKLLDGWQFSGEIENFQNVLENQLIRLEVEGFENGKLKLRIVNPEQDHNNGDKDPISLFIKENDYNLSNEDYELIDKMVKRDIPLTKNNISNIKSTLDFINKIKQNPEEEDVFIQKYLLSKNISLNDQKGSSISTTLKNFFNQLKSMSRDDLLTFLENNMELSENNIKSFNSVFKNQGTIYNEIKNLGQLLPKQIVQQNKWENVQLQNKVEDVLNSLKDNNMDSTNKNGVNVNKNQSIMQQSGGNNGSVKMDTLKTMADNQKLYAEEDLNGAETLKGGEALKSGEVTLKGESSIKNKPIETGNETQIYKNISADNKQENMGKDHLGSILTSLVRDKIMPHISHGNSMIKQDDIEQIEKQIKAQIDIKTDDMKDIIKGILDQKNSGKGDTNENIVRILNNNINDFKIFNTISNSYYYMDLPINLNHKDYQCKLMIKDERKKGKKIDSTNVKIAASINTENMGVVDAYLAVNNHNMDIDIKCNKKWLDLLSREHKKILESLSDVGYNIDVKFHEKVEEMNISTCREFFEDNDIGILNTRV</sequence>
<proteinExistence type="predicted"/>
<dbReference type="Proteomes" id="UP001564657">
    <property type="component" value="Unassembled WGS sequence"/>
</dbReference>